<dbReference type="AlphaFoldDB" id="A0AAE8R0F8"/>
<gene>
    <name evidence="1" type="ORF">E0L16_02205</name>
</gene>
<evidence type="ECO:0000313" key="2">
    <source>
        <dbReference type="Proteomes" id="UP000291623"/>
    </source>
</evidence>
<protein>
    <submittedName>
        <fullName evidence="1">Uncharacterized protein</fullName>
    </submittedName>
</protein>
<dbReference type="EMBL" id="SJON01000001">
    <property type="protein sequence ID" value="TCB89848.1"/>
    <property type="molecule type" value="Genomic_DNA"/>
</dbReference>
<comment type="caution">
    <text evidence="1">The sequence shown here is derived from an EMBL/GenBank/DDBJ whole genome shotgun (WGS) entry which is preliminary data.</text>
</comment>
<name>A0AAE8R0F8_9ENTR</name>
<proteinExistence type="predicted"/>
<sequence length="96" mass="10833">MFEMHASGAVHVGLWCSENDGNVIKISPGAYEKMNVFQEKKSDKNILLPLRGKNREFAGVHAVRAGGSYPLFLWITLCIRVRKHAISERIRGLRPN</sequence>
<evidence type="ECO:0000313" key="1">
    <source>
        <dbReference type="EMBL" id="TCB89848.1"/>
    </source>
</evidence>
<organism evidence="1 2">
    <name type="scientific">Enterobacter quasihormaechei</name>
    <dbReference type="NCBI Taxonomy" id="2529382"/>
    <lineage>
        <taxon>Bacteria</taxon>
        <taxon>Pseudomonadati</taxon>
        <taxon>Pseudomonadota</taxon>
        <taxon>Gammaproteobacteria</taxon>
        <taxon>Enterobacterales</taxon>
        <taxon>Enterobacteriaceae</taxon>
        <taxon>Enterobacter</taxon>
    </lineage>
</organism>
<accession>A0AAE8R0F8</accession>
<dbReference type="Proteomes" id="UP000291623">
    <property type="component" value="Unassembled WGS sequence"/>
</dbReference>
<reference evidence="1 2" key="1">
    <citation type="submission" date="2019-02" db="EMBL/GenBank/DDBJ databases">
        <title>The draft genome of Enterobacter spp. strains.</title>
        <authorList>
            <person name="Wang C."/>
            <person name="Feng Y."/>
            <person name="Zong Z."/>
        </authorList>
    </citation>
    <scope>NUCLEOTIDE SEQUENCE [LARGE SCALE GENOMIC DNA]</scope>
    <source>
        <strain evidence="1 2">WCHEQ120003</strain>
    </source>
</reference>